<dbReference type="AlphaFoldDB" id="A0A8S2QWC8"/>
<gene>
    <name evidence="1" type="ORF">BYL167_LOCUS20526</name>
</gene>
<protein>
    <submittedName>
        <fullName evidence="1">Uncharacterized protein</fullName>
    </submittedName>
</protein>
<comment type="caution">
    <text evidence="1">The sequence shown here is derived from an EMBL/GenBank/DDBJ whole genome shotgun (WGS) entry which is preliminary data.</text>
</comment>
<proteinExistence type="predicted"/>
<accession>A0A8S2QWC8</accession>
<reference evidence="1" key="1">
    <citation type="submission" date="2021-02" db="EMBL/GenBank/DDBJ databases">
        <authorList>
            <person name="Nowell W R."/>
        </authorList>
    </citation>
    <scope>NUCLEOTIDE SEQUENCE</scope>
</reference>
<organism evidence="1 2">
    <name type="scientific">Rotaria magnacalcarata</name>
    <dbReference type="NCBI Taxonomy" id="392030"/>
    <lineage>
        <taxon>Eukaryota</taxon>
        <taxon>Metazoa</taxon>
        <taxon>Spiralia</taxon>
        <taxon>Gnathifera</taxon>
        <taxon>Rotifera</taxon>
        <taxon>Eurotatoria</taxon>
        <taxon>Bdelloidea</taxon>
        <taxon>Philodinida</taxon>
        <taxon>Philodinidae</taxon>
        <taxon>Rotaria</taxon>
    </lineage>
</organism>
<dbReference type="EMBL" id="CAJOBH010009059">
    <property type="protein sequence ID" value="CAF4130672.1"/>
    <property type="molecule type" value="Genomic_DNA"/>
</dbReference>
<evidence type="ECO:0000313" key="2">
    <source>
        <dbReference type="Proteomes" id="UP000681967"/>
    </source>
</evidence>
<dbReference type="Proteomes" id="UP000681967">
    <property type="component" value="Unassembled WGS sequence"/>
</dbReference>
<sequence length="134" mass="15629">MKSTLVTEEISKAAKTLDRHSKELNQMKTRLLPELQQEFAFDIIIEKFKEMYNNLQNISIHSNSSDYIIDLLFRIQSIIIPLHNIYDTAQENYLPIPPAKPFITNEDIEKIKLKITQLQFVSQTIDIESSTTIF</sequence>
<name>A0A8S2QWC8_9BILA</name>
<evidence type="ECO:0000313" key="1">
    <source>
        <dbReference type="EMBL" id="CAF4130672.1"/>
    </source>
</evidence>